<dbReference type="Pfam" id="PF03103">
    <property type="entry name" value="DUF243"/>
    <property type="match status" value="1"/>
</dbReference>
<feature type="chain" id="PRO_5001982621" description="DUF243 domain-containing protein" evidence="2">
    <location>
        <begin position="18"/>
        <end position="349"/>
    </location>
</feature>
<keyword evidence="2" id="KW-0732">Signal</keyword>
<dbReference type="SMART" id="SM00690">
    <property type="entry name" value="DM5"/>
    <property type="match status" value="1"/>
</dbReference>
<evidence type="ECO:0000256" key="2">
    <source>
        <dbReference type="SAM" id="SignalP"/>
    </source>
</evidence>
<feature type="compositionally biased region" description="Acidic residues" evidence="1">
    <location>
        <begin position="302"/>
        <end position="312"/>
    </location>
</feature>
<dbReference type="OrthoDB" id="8061978at2759"/>
<proteinExistence type="predicted"/>
<dbReference type="PANTHER" id="PTHR31927:SF2">
    <property type="entry name" value="FI07246P-RELATED"/>
    <property type="match status" value="1"/>
</dbReference>
<dbReference type="PANTHER" id="PTHR31927">
    <property type="entry name" value="FI07246P-RELATED-RELATED"/>
    <property type="match status" value="1"/>
</dbReference>
<feature type="compositionally biased region" description="Low complexity" evidence="1">
    <location>
        <begin position="51"/>
        <end position="61"/>
    </location>
</feature>
<feature type="compositionally biased region" description="Low complexity" evidence="1">
    <location>
        <begin position="313"/>
        <end position="329"/>
    </location>
</feature>
<reference evidence="4" key="1">
    <citation type="submission" date="2014-11" db="EMBL/GenBank/DDBJ databases">
        <authorList>
            <person name="Geib S."/>
        </authorList>
    </citation>
    <scope>NUCLEOTIDE SEQUENCE</scope>
</reference>
<accession>A0A0A1WS07</accession>
<feature type="compositionally biased region" description="Low complexity" evidence="1">
    <location>
        <begin position="72"/>
        <end position="83"/>
    </location>
</feature>
<feature type="signal peptide" evidence="2">
    <location>
        <begin position="1"/>
        <end position="17"/>
    </location>
</feature>
<dbReference type="EMBL" id="GBXI01013069">
    <property type="protein sequence ID" value="JAD01223.1"/>
    <property type="molecule type" value="Transcribed_RNA"/>
</dbReference>
<sequence length="349" mass="38977">MKIFVTLSLTLAALASADISLRNGYNYNVQQQPLFNDQQQPLLAQLLNSLPQQQQQPQHLPGSINNPMQITQPSQQYLPQQRRPLPPQQPLQSLPLQQPLQSLPPQQQLVRLPQNSAVLPPQGLPMPSNFPSQANFQVPIAPVSAIKQSRRLRQRVKVPKKAIVTKNFFIHSAPEENEEEIQDEINQLAAQPRKHYNVLFVKTPAQTSKAAAVNLAKALKEEKTVVYVLSKKTSAADLQDAIQEAPQHINKPEVFFIKYRTPEEAANAQRQIQSQYDSLGGTSTITDEGLAPVTSVVGSLDAPEEEDIEDEQQLVQQQQAGQDGQYEDQFQNTINGPNNGQYLPPLNQY</sequence>
<feature type="compositionally biased region" description="Polar residues" evidence="1">
    <location>
        <begin position="330"/>
        <end position="349"/>
    </location>
</feature>
<protein>
    <recommendedName>
        <fullName evidence="3">DUF243 domain-containing protein</fullName>
    </recommendedName>
</protein>
<name>A0A0A1WS07_ZEUCU</name>
<gene>
    <name evidence="4" type="ORF">g.2118</name>
</gene>
<dbReference type="AlphaFoldDB" id="A0A0A1WS07"/>
<evidence type="ECO:0000313" key="4">
    <source>
        <dbReference type="EMBL" id="JAD01223.1"/>
    </source>
</evidence>
<feature type="region of interest" description="Disordered" evidence="1">
    <location>
        <begin position="301"/>
        <end position="349"/>
    </location>
</feature>
<dbReference type="InterPro" id="IPR004145">
    <property type="entry name" value="DUF243"/>
</dbReference>
<organism evidence="4">
    <name type="scientific">Zeugodacus cucurbitae</name>
    <name type="common">Melon fruit fly</name>
    <name type="synonym">Bactrocera cucurbitae</name>
    <dbReference type="NCBI Taxonomy" id="28588"/>
    <lineage>
        <taxon>Eukaryota</taxon>
        <taxon>Metazoa</taxon>
        <taxon>Ecdysozoa</taxon>
        <taxon>Arthropoda</taxon>
        <taxon>Hexapoda</taxon>
        <taxon>Insecta</taxon>
        <taxon>Pterygota</taxon>
        <taxon>Neoptera</taxon>
        <taxon>Endopterygota</taxon>
        <taxon>Diptera</taxon>
        <taxon>Brachycera</taxon>
        <taxon>Muscomorpha</taxon>
        <taxon>Tephritoidea</taxon>
        <taxon>Tephritidae</taxon>
        <taxon>Zeugodacus</taxon>
        <taxon>Zeugodacus</taxon>
    </lineage>
</organism>
<evidence type="ECO:0000256" key="1">
    <source>
        <dbReference type="SAM" id="MobiDB-lite"/>
    </source>
</evidence>
<dbReference type="GO" id="GO:0040003">
    <property type="term" value="P:chitin-based cuticle development"/>
    <property type="evidence" value="ECO:0007669"/>
    <property type="project" value="TreeGrafter"/>
</dbReference>
<feature type="domain" description="DUF243" evidence="3">
    <location>
        <begin position="162"/>
        <end position="262"/>
    </location>
</feature>
<feature type="region of interest" description="Disordered" evidence="1">
    <location>
        <begin position="51"/>
        <end position="93"/>
    </location>
</feature>
<reference evidence="4" key="2">
    <citation type="journal article" date="2015" name="Gigascience">
        <title>Reconstructing a comprehensive transcriptome assembly of a white-pupal translocated strain of the pest fruit fly Bactrocera cucurbitae.</title>
        <authorList>
            <person name="Sim S.B."/>
            <person name="Calla B."/>
            <person name="Hall B."/>
            <person name="DeRego T."/>
            <person name="Geib S.M."/>
        </authorList>
    </citation>
    <scope>NUCLEOTIDE SEQUENCE</scope>
</reference>
<dbReference type="GO" id="GO:0062129">
    <property type="term" value="C:chitin-based extracellular matrix"/>
    <property type="evidence" value="ECO:0007669"/>
    <property type="project" value="TreeGrafter"/>
</dbReference>
<dbReference type="GO" id="GO:0008010">
    <property type="term" value="F:structural constituent of chitin-based larval cuticle"/>
    <property type="evidence" value="ECO:0007669"/>
    <property type="project" value="TreeGrafter"/>
</dbReference>
<evidence type="ECO:0000259" key="3">
    <source>
        <dbReference type="SMART" id="SM00690"/>
    </source>
</evidence>